<protein>
    <recommendedName>
        <fullName evidence="3">Protein kinase domain-containing protein</fullName>
    </recommendedName>
</protein>
<accession>A0A8H6Y309</accession>
<gene>
    <name evidence="1" type="ORF">MSAN_01505100</name>
</gene>
<sequence length="227" mass="25017">MDPQDDFEPEVLVVSMSDNVESTPLARNAKPFIKSFSYLPSLLKRRFQTSGTGGTWKHSDGRQAAEQHPINNYYNYHIAGGFGGSGGEGRDQGGEGGIGKGPIVYFGQPPAQESSEFRTIRLGDINLIKEFKEMRFSLQSSLVGRQTPGASVRRVYTAKVEGRESDHMTVAIYQGDGAEETWNQHLANYESIRHPNIMQLYGLVSSKGLYAMVFHDGADPRLGADLV</sequence>
<evidence type="ECO:0000313" key="2">
    <source>
        <dbReference type="Proteomes" id="UP000623467"/>
    </source>
</evidence>
<keyword evidence="2" id="KW-1185">Reference proteome</keyword>
<dbReference type="AlphaFoldDB" id="A0A8H6Y309"/>
<name>A0A8H6Y309_9AGAR</name>
<organism evidence="1 2">
    <name type="scientific">Mycena sanguinolenta</name>
    <dbReference type="NCBI Taxonomy" id="230812"/>
    <lineage>
        <taxon>Eukaryota</taxon>
        <taxon>Fungi</taxon>
        <taxon>Dikarya</taxon>
        <taxon>Basidiomycota</taxon>
        <taxon>Agaricomycotina</taxon>
        <taxon>Agaricomycetes</taxon>
        <taxon>Agaricomycetidae</taxon>
        <taxon>Agaricales</taxon>
        <taxon>Marasmiineae</taxon>
        <taxon>Mycenaceae</taxon>
        <taxon>Mycena</taxon>
    </lineage>
</organism>
<dbReference type="EMBL" id="JACAZH010000012">
    <property type="protein sequence ID" value="KAF7353175.1"/>
    <property type="molecule type" value="Genomic_DNA"/>
</dbReference>
<comment type="caution">
    <text evidence="1">The sequence shown here is derived from an EMBL/GenBank/DDBJ whole genome shotgun (WGS) entry which is preliminary data.</text>
</comment>
<evidence type="ECO:0000313" key="1">
    <source>
        <dbReference type="EMBL" id="KAF7353175.1"/>
    </source>
</evidence>
<evidence type="ECO:0008006" key="3">
    <source>
        <dbReference type="Google" id="ProtNLM"/>
    </source>
</evidence>
<reference evidence="1" key="1">
    <citation type="submission" date="2020-05" db="EMBL/GenBank/DDBJ databases">
        <title>Mycena genomes resolve the evolution of fungal bioluminescence.</title>
        <authorList>
            <person name="Tsai I.J."/>
        </authorList>
    </citation>
    <scope>NUCLEOTIDE SEQUENCE</scope>
    <source>
        <strain evidence="1">160909Yilan</strain>
    </source>
</reference>
<dbReference type="OrthoDB" id="3038000at2759"/>
<proteinExistence type="predicted"/>
<dbReference type="Proteomes" id="UP000623467">
    <property type="component" value="Unassembled WGS sequence"/>
</dbReference>